<sequence>MSNEKVSACELTQLPEEEQIKLIKAWFLKYFHCPSETCFRDDDTGGWVFFSGPWEQASVLEKYFGEYVDQNIINRISEELNDHASEWNSEYEAHEIDDFLLPIDLTVNKATPKIDTLLTADCVISEFLEPEDVF</sequence>
<dbReference type="AlphaFoldDB" id="A0AA37S3L4"/>
<accession>A0AA37S3L4</accession>
<evidence type="ECO:0000313" key="2">
    <source>
        <dbReference type="Proteomes" id="UP001161408"/>
    </source>
</evidence>
<dbReference type="EMBL" id="BSNE01000011">
    <property type="protein sequence ID" value="GLQ02655.1"/>
    <property type="molecule type" value="Genomic_DNA"/>
</dbReference>
<name>A0AA37S3L4_9GAMM</name>
<proteinExistence type="predicted"/>
<dbReference type="Proteomes" id="UP001161408">
    <property type="component" value="Unassembled WGS sequence"/>
</dbReference>
<dbReference type="RefSeq" id="WP_096038874.1">
    <property type="nucleotide sequence ID" value="NZ_BJXY01000034.1"/>
</dbReference>
<protein>
    <submittedName>
        <fullName evidence="1">Uncharacterized protein</fullName>
    </submittedName>
</protein>
<keyword evidence="2" id="KW-1185">Reference proteome</keyword>
<organism evidence="1 2">
    <name type="scientific">Pseudoalteromonas tetraodonis GFC</name>
    <dbReference type="NCBI Taxonomy" id="1315271"/>
    <lineage>
        <taxon>Bacteria</taxon>
        <taxon>Pseudomonadati</taxon>
        <taxon>Pseudomonadota</taxon>
        <taxon>Gammaproteobacteria</taxon>
        <taxon>Alteromonadales</taxon>
        <taxon>Pseudoalteromonadaceae</taxon>
        <taxon>Pseudoalteromonas</taxon>
    </lineage>
</organism>
<reference evidence="1" key="1">
    <citation type="journal article" date="2014" name="Int. J. Syst. Evol. Microbiol.">
        <title>Complete genome sequence of Corynebacterium casei LMG S-19264T (=DSM 44701T), isolated from a smear-ripened cheese.</title>
        <authorList>
            <consortium name="US DOE Joint Genome Institute (JGI-PGF)"/>
            <person name="Walter F."/>
            <person name="Albersmeier A."/>
            <person name="Kalinowski J."/>
            <person name="Ruckert C."/>
        </authorList>
    </citation>
    <scope>NUCLEOTIDE SEQUENCE</scope>
    <source>
        <strain evidence="1">NBRC 103034</strain>
    </source>
</reference>
<reference evidence="1" key="2">
    <citation type="submission" date="2023-01" db="EMBL/GenBank/DDBJ databases">
        <title>Draft genome sequence of Pseudoalteromonas tetraodonis strain NBRC 103034.</title>
        <authorList>
            <person name="Sun Q."/>
            <person name="Mori K."/>
        </authorList>
    </citation>
    <scope>NUCLEOTIDE SEQUENCE</scope>
    <source>
        <strain evidence="1">NBRC 103034</strain>
    </source>
</reference>
<evidence type="ECO:0000313" key="1">
    <source>
        <dbReference type="EMBL" id="GLQ02655.1"/>
    </source>
</evidence>
<comment type="caution">
    <text evidence="1">The sequence shown here is derived from an EMBL/GenBank/DDBJ whole genome shotgun (WGS) entry which is preliminary data.</text>
</comment>
<gene>
    <name evidence="1" type="ORF">GCM10007914_15360</name>
</gene>